<dbReference type="InterPro" id="IPR034660">
    <property type="entry name" value="DinB/YfiT-like"/>
</dbReference>
<accession>A0A1V6LVI6</accession>
<comment type="caution">
    <text evidence="4">The sequence shown here is derived from an EMBL/GenBank/DDBJ whole genome shotgun (WGS) entry which is preliminary data.</text>
</comment>
<keyword evidence="2 3" id="KW-0479">Metal-binding</keyword>
<protein>
    <submittedName>
        <fullName evidence="4">Damage-inducible protein DinB</fullName>
    </submittedName>
</protein>
<sequence length="162" mass="18726">METTLATTQEVINRAQFFDHWQGHRSLTRKVIEAFPEKELFTFKIGTMRTFADMVGELLAIAAPGLGEIATGKKAVLNEAIDFKNSKREMLRLWDLATVAINKYWDQMGKVDFQQEHLSFGQFPGTVQSALFYFLDNEIHHRGQGYVYLRALDVEPPFFYDR</sequence>
<dbReference type="EMBL" id="MTBC01000001">
    <property type="protein sequence ID" value="OQD44159.1"/>
    <property type="molecule type" value="Genomic_DNA"/>
</dbReference>
<dbReference type="AlphaFoldDB" id="A0A1V6LVI6"/>
<evidence type="ECO:0000313" key="5">
    <source>
        <dbReference type="Proteomes" id="UP000191680"/>
    </source>
</evidence>
<reference evidence="4 5" key="1">
    <citation type="submission" date="2016-12" db="EMBL/GenBank/DDBJ databases">
        <authorList>
            <person name="Song W.-J."/>
            <person name="Kurnit D.M."/>
        </authorList>
    </citation>
    <scope>NUCLEOTIDE SEQUENCE [LARGE SCALE GENOMIC DNA]</scope>
    <source>
        <strain evidence="4 5">HSG9</strain>
    </source>
</reference>
<evidence type="ECO:0000256" key="3">
    <source>
        <dbReference type="PIRSR" id="PIRSR607837-1"/>
    </source>
</evidence>
<organism evidence="4 5">
    <name type="scientific">Croceivirga radicis</name>
    <dbReference type="NCBI Taxonomy" id="1929488"/>
    <lineage>
        <taxon>Bacteria</taxon>
        <taxon>Pseudomonadati</taxon>
        <taxon>Bacteroidota</taxon>
        <taxon>Flavobacteriia</taxon>
        <taxon>Flavobacteriales</taxon>
        <taxon>Flavobacteriaceae</taxon>
        <taxon>Croceivirga</taxon>
    </lineage>
</organism>
<evidence type="ECO:0000256" key="2">
    <source>
        <dbReference type="ARBA" id="ARBA00022723"/>
    </source>
</evidence>
<dbReference type="SUPFAM" id="SSF109854">
    <property type="entry name" value="DinB/YfiT-like putative metalloenzymes"/>
    <property type="match status" value="1"/>
</dbReference>
<evidence type="ECO:0000256" key="1">
    <source>
        <dbReference type="ARBA" id="ARBA00008635"/>
    </source>
</evidence>
<dbReference type="InterPro" id="IPR007837">
    <property type="entry name" value="DinB"/>
</dbReference>
<dbReference type="Pfam" id="PF05163">
    <property type="entry name" value="DinB"/>
    <property type="match status" value="1"/>
</dbReference>
<dbReference type="Proteomes" id="UP000191680">
    <property type="component" value="Unassembled WGS sequence"/>
</dbReference>
<evidence type="ECO:0000313" key="4">
    <source>
        <dbReference type="EMBL" id="OQD44159.1"/>
    </source>
</evidence>
<dbReference type="GO" id="GO:0046872">
    <property type="term" value="F:metal ion binding"/>
    <property type="evidence" value="ECO:0007669"/>
    <property type="project" value="UniProtKB-KW"/>
</dbReference>
<name>A0A1V6LVI6_9FLAO</name>
<dbReference type="Gene3D" id="1.20.120.450">
    <property type="entry name" value="dinb family like domain"/>
    <property type="match status" value="1"/>
</dbReference>
<keyword evidence="5" id="KW-1185">Reference proteome</keyword>
<proteinExistence type="inferred from homology"/>
<feature type="binding site" evidence="3">
    <location>
        <position position="141"/>
    </location>
    <ligand>
        <name>a divalent metal cation</name>
        <dbReference type="ChEBI" id="CHEBI:60240"/>
    </ligand>
</feature>
<gene>
    <name evidence="4" type="ORF">BUL40_00980</name>
</gene>
<dbReference type="RefSeq" id="WP_080317722.1">
    <property type="nucleotide sequence ID" value="NZ_MTBC01000001.1"/>
</dbReference>
<dbReference type="OrthoDB" id="119432at2"/>
<comment type="similarity">
    <text evidence="1">Belongs to the DinB family.</text>
</comment>